<organism evidence="3 4">
    <name type="scientific">Fusarium venenatum</name>
    <dbReference type="NCBI Taxonomy" id="56646"/>
    <lineage>
        <taxon>Eukaryota</taxon>
        <taxon>Fungi</taxon>
        <taxon>Dikarya</taxon>
        <taxon>Ascomycota</taxon>
        <taxon>Pezizomycotina</taxon>
        <taxon>Sordariomycetes</taxon>
        <taxon>Hypocreomycetidae</taxon>
        <taxon>Hypocreales</taxon>
        <taxon>Nectriaceae</taxon>
        <taxon>Fusarium</taxon>
    </lineage>
</organism>
<feature type="region of interest" description="Disordered" evidence="1">
    <location>
        <begin position="54"/>
        <end position="79"/>
    </location>
</feature>
<dbReference type="EMBL" id="LN649230">
    <property type="protein sequence ID" value="CEI63214.1"/>
    <property type="molecule type" value="Genomic_DNA"/>
</dbReference>
<dbReference type="STRING" id="56646.A0A2L2SYS1"/>
<feature type="chain" id="PRO_5014649588" description="Hydrophobin" evidence="2">
    <location>
        <begin position="17"/>
        <end position="111"/>
    </location>
</feature>
<feature type="compositionally biased region" description="Polar residues" evidence="1">
    <location>
        <begin position="61"/>
        <end position="79"/>
    </location>
</feature>
<evidence type="ECO:0000256" key="2">
    <source>
        <dbReference type="SAM" id="SignalP"/>
    </source>
</evidence>
<evidence type="ECO:0000256" key="1">
    <source>
        <dbReference type="SAM" id="MobiDB-lite"/>
    </source>
</evidence>
<dbReference type="KEGG" id="fvn:FVRRES_07650"/>
<keyword evidence="4" id="KW-1185">Reference proteome</keyword>
<sequence>MKYLLISLTLTTCVNATIPFLGPRQSLCDEGDEVCANGCIPNSYSCCLPAAASGCEPGTANDRSSNTDNEASDQYTDYGNTESTGAYDAGACSLIDGTVGYLMVGAMALLL</sequence>
<feature type="signal peptide" evidence="2">
    <location>
        <begin position="1"/>
        <end position="16"/>
    </location>
</feature>
<name>A0A2L2SYS1_9HYPO</name>
<protein>
    <recommendedName>
        <fullName evidence="5">Hydrophobin</fullName>
    </recommendedName>
</protein>
<reference evidence="4" key="1">
    <citation type="submission" date="2014-10" db="EMBL/GenBank/DDBJ databases">
        <authorList>
            <person name="King R."/>
        </authorList>
    </citation>
    <scope>NUCLEOTIDE SEQUENCE [LARGE SCALE GENOMIC DNA]</scope>
    <source>
        <strain evidence="4">A3/5</strain>
    </source>
</reference>
<keyword evidence="2" id="KW-0732">Signal</keyword>
<proteinExistence type="predicted"/>
<evidence type="ECO:0000313" key="4">
    <source>
        <dbReference type="Proteomes" id="UP000245910"/>
    </source>
</evidence>
<accession>A0A2L2SYS1</accession>
<evidence type="ECO:0008006" key="5">
    <source>
        <dbReference type="Google" id="ProtNLM"/>
    </source>
</evidence>
<dbReference type="GeneID" id="37259289"/>
<dbReference type="AlphaFoldDB" id="A0A2L2SYS1"/>
<evidence type="ECO:0000313" key="3">
    <source>
        <dbReference type="EMBL" id="CEI63214.1"/>
    </source>
</evidence>
<dbReference type="RefSeq" id="XP_025586934.1">
    <property type="nucleotide sequence ID" value="XM_025736315.2"/>
</dbReference>
<dbReference type="Proteomes" id="UP000245910">
    <property type="component" value="Chromosome II"/>
</dbReference>